<feature type="region of interest" description="Disordered" evidence="1">
    <location>
        <begin position="101"/>
        <end position="129"/>
    </location>
</feature>
<comment type="caution">
    <text evidence="2">The sequence shown here is derived from an EMBL/GenBank/DDBJ whole genome shotgun (WGS) entry which is preliminary data.</text>
</comment>
<feature type="compositionally biased region" description="Polar residues" evidence="1">
    <location>
        <begin position="19"/>
        <end position="30"/>
    </location>
</feature>
<accession>A0ABR4E8M5</accession>
<name>A0ABR4E8M5_9PEZI</name>
<protein>
    <submittedName>
        <fullName evidence="2">Uncharacterized protein</fullName>
    </submittedName>
</protein>
<feature type="region of interest" description="Disordered" evidence="1">
    <location>
        <begin position="1"/>
        <end position="30"/>
    </location>
</feature>
<dbReference type="Proteomes" id="UP001600888">
    <property type="component" value="Unassembled WGS sequence"/>
</dbReference>
<sequence length="129" mass="15066">MADQQQDQQHPPEKKSVTRRATNISQKTTKSAWNFLRRGMSPVKTQGDLVQDHVPCYAGMPWNVVRTYLEPKLPPGWNFHESKMNDQWIFVVPRKLTVEEKKELNDLRDMSERTGPASRERRTSVSDEE</sequence>
<evidence type="ECO:0000313" key="2">
    <source>
        <dbReference type="EMBL" id="KAL2278794.1"/>
    </source>
</evidence>
<evidence type="ECO:0000313" key="3">
    <source>
        <dbReference type="Proteomes" id="UP001600888"/>
    </source>
</evidence>
<organism evidence="2 3">
    <name type="scientific">Diaporthe vaccinii</name>
    <dbReference type="NCBI Taxonomy" id="105482"/>
    <lineage>
        <taxon>Eukaryota</taxon>
        <taxon>Fungi</taxon>
        <taxon>Dikarya</taxon>
        <taxon>Ascomycota</taxon>
        <taxon>Pezizomycotina</taxon>
        <taxon>Sordariomycetes</taxon>
        <taxon>Sordariomycetidae</taxon>
        <taxon>Diaporthales</taxon>
        <taxon>Diaporthaceae</taxon>
        <taxon>Diaporthe</taxon>
        <taxon>Diaporthe eres species complex</taxon>
    </lineage>
</organism>
<gene>
    <name evidence="2" type="ORF">FJTKL_14135</name>
</gene>
<reference evidence="2 3" key="1">
    <citation type="submission" date="2024-03" db="EMBL/GenBank/DDBJ databases">
        <title>A high-quality draft genome sequence of Diaporthe vaccinii, a causative agent of upright dieback and viscid rot disease in cranberry plants.</title>
        <authorList>
            <person name="Sarrasin M."/>
            <person name="Lang B.F."/>
            <person name="Burger G."/>
        </authorList>
    </citation>
    <scope>NUCLEOTIDE SEQUENCE [LARGE SCALE GENOMIC DNA]</scope>
    <source>
        <strain evidence="2 3">IS7</strain>
    </source>
</reference>
<evidence type="ECO:0000256" key="1">
    <source>
        <dbReference type="SAM" id="MobiDB-lite"/>
    </source>
</evidence>
<dbReference type="EMBL" id="JBAWTH010000082">
    <property type="protein sequence ID" value="KAL2278794.1"/>
    <property type="molecule type" value="Genomic_DNA"/>
</dbReference>
<keyword evidence="3" id="KW-1185">Reference proteome</keyword>
<proteinExistence type="predicted"/>